<keyword evidence="7 13" id="KW-1133">Transmembrane helix</keyword>
<keyword evidence="11 13" id="KW-0472">Membrane</keyword>
<evidence type="ECO:0000256" key="10">
    <source>
        <dbReference type="ARBA" id="ARBA00023134"/>
    </source>
</evidence>
<feature type="transmembrane region" description="Helical" evidence="13">
    <location>
        <begin position="286"/>
        <end position="308"/>
    </location>
</feature>
<reference evidence="15" key="1">
    <citation type="submission" date="2019-08" db="EMBL/GenBank/DDBJ databases">
        <authorList>
            <person name="Kucharzyk K."/>
            <person name="Murdoch R.W."/>
            <person name="Higgins S."/>
            <person name="Loffler F."/>
        </authorList>
    </citation>
    <scope>NUCLEOTIDE SEQUENCE</scope>
</reference>
<keyword evidence="5 13" id="KW-0812">Transmembrane</keyword>
<evidence type="ECO:0000256" key="1">
    <source>
        <dbReference type="ARBA" id="ARBA00004651"/>
    </source>
</evidence>
<evidence type="ECO:0000256" key="9">
    <source>
        <dbReference type="ARBA" id="ARBA00023065"/>
    </source>
</evidence>
<feature type="domain" description="FeoB-type G" evidence="14">
    <location>
        <begin position="5"/>
        <end position="167"/>
    </location>
</feature>
<dbReference type="InterPro" id="IPR011640">
    <property type="entry name" value="Fe2_transport_prot_B_C"/>
</dbReference>
<keyword evidence="10" id="KW-0342">GTP-binding</keyword>
<keyword evidence="9" id="KW-0406">Ion transport</keyword>
<feature type="transmembrane region" description="Helical" evidence="13">
    <location>
        <begin position="428"/>
        <end position="451"/>
    </location>
</feature>
<dbReference type="PROSITE" id="PS51711">
    <property type="entry name" value="G_FEOB"/>
    <property type="match status" value="1"/>
</dbReference>
<evidence type="ECO:0000256" key="2">
    <source>
        <dbReference type="ARBA" id="ARBA00022448"/>
    </source>
</evidence>
<dbReference type="Pfam" id="PF17910">
    <property type="entry name" value="FeoB_Cyto"/>
    <property type="match status" value="1"/>
</dbReference>
<evidence type="ECO:0000256" key="8">
    <source>
        <dbReference type="ARBA" id="ARBA00023004"/>
    </source>
</evidence>
<keyword evidence="4" id="KW-0410">Iron transport</keyword>
<dbReference type="GO" id="GO:0005886">
    <property type="term" value="C:plasma membrane"/>
    <property type="evidence" value="ECO:0007669"/>
    <property type="project" value="UniProtKB-SubCell"/>
</dbReference>
<sequence>MSGKLRKVALVGSPNVGKSAIFNYLTSRYVTVSNYPGTTVDVSRGELKIEGKKYEVIDTPGIYALIPLTDEERVTRQLIFCEQPDLVVHVADAKNIRRMLLLTLQLLDAGLPVILNLNMIDESQKLGIRINTRRLSDVLGIPVNTSSAVKKYGLDTLKKEIVLYQAKEPVRLLFSDDIEQAITLISSLLQNNYNTTDRMAALLLLQGDEVILNSVSSEPDFPKIIAVKRQLAARYNDNLDYILTVQRQVMVDNIIGLVMNYTETNKSRSAEKIGRLTREPITGIPILILVLYFGLYMFVGQFGAGYLVDYIDENIFKKVISPLVQAFIYQHTSVEWLQSLIVGEYGIFSLGFRYAAVIILPIVGTFFLAFAILEDCGYLPRLALLVDRLFKNFGLNGRAVIPLTLGLGCGTMAVMVTRTLESRRERILATFLLSLTIPCSAQLGLVLAIISGNSISVAIWAMFVGLVFIIVGWLAARLMPGGPSAFYMEIPPLRMPIWSNIIIKAYTRMSWYFIEILPVFIITSVLLWIGDQSGILSSIIAATEPAMTLLGLPKEAAQAFLLGFFRRDYGAAGLYDMCTAGLLNDAQLLVAAITLTLFVPCVAQLVVMVKERGIFVSMIMILLIIGIAFSAGMGIHWMLTLLGGIWGY</sequence>
<gene>
    <name evidence="15" type="primary">feoB_5</name>
    <name evidence="15" type="ORF">SDC9_06228</name>
</gene>
<evidence type="ECO:0000256" key="11">
    <source>
        <dbReference type="ARBA" id="ARBA00023136"/>
    </source>
</evidence>
<dbReference type="Gene3D" id="3.40.50.300">
    <property type="entry name" value="P-loop containing nucleotide triphosphate hydrolases"/>
    <property type="match status" value="1"/>
</dbReference>
<dbReference type="GO" id="GO:0015093">
    <property type="term" value="F:ferrous iron transmembrane transporter activity"/>
    <property type="evidence" value="ECO:0007669"/>
    <property type="project" value="InterPro"/>
</dbReference>
<evidence type="ECO:0000256" key="4">
    <source>
        <dbReference type="ARBA" id="ARBA00022496"/>
    </source>
</evidence>
<dbReference type="Gene3D" id="1.10.287.1770">
    <property type="match status" value="1"/>
</dbReference>
<dbReference type="InterPro" id="IPR011642">
    <property type="entry name" value="Gate_dom"/>
</dbReference>
<dbReference type="NCBIfam" id="TIGR00231">
    <property type="entry name" value="small_GTP"/>
    <property type="match status" value="1"/>
</dbReference>
<evidence type="ECO:0000256" key="3">
    <source>
        <dbReference type="ARBA" id="ARBA00022475"/>
    </source>
</evidence>
<dbReference type="InterPro" id="IPR041069">
    <property type="entry name" value="FeoB_Cyto"/>
</dbReference>
<evidence type="ECO:0000313" key="15">
    <source>
        <dbReference type="EMBL" id="MPL60667.1"/>
    </source>
</evidence>
<keyword evidence="3" id="KW-1003">Cell membrane</keyword>
<dbReference type="AlphaFoldDB" id="A0A644T2E7"/>
<evidence type="ECO:0000256" key="5">
    <source>
        <dbReference type="ARBA" id="ARBA00022692"/>
    </source>
</evidence>
<dbReference type="InterPro" id="IPR006073">
    <property type="entry name" value="GTP-bd"/>
</dbReference>
<dbReference type="EMBL" id="VSSQ01000012">
    <property type="protein sequence ID" value="MPL60667.1"/>
    <property type="molecule type" value="Genomic_DNA"/>
</dbReference>
<feature type="transmembrane region" description="Helical" evidence="13">
    <location>
        <begin position="511"/>
        <end position="529"/>
    </location>
</feature>
<dbReference type="InterPro" id="IPR030389">
    <property type="entry name" value="G_FEOB_dom"/>
</dbReference>
<dbReference type="SUPFAM" id="SSF52540">
    <property type="entry name" value="P-loop containing nucleoside triphosphate hydrolases"/>
    <property type="match status" value="1"/>
</dbReference>
<dbReference type="InterPro" id="IPR050860">
    <property type="entry name" value="FeoB_GTPase"/>
</dbReference>
<proteinExistence type="predicted"/>
<keyword evidence="2" id="KW-0813">Transport</keyword>
<comment type="subcellular location">
    <subcellularLocation>
        <location evidence="1">Cell membrane</location>
        <topology evidence="1">Multi-pass membrane protein</topology>
    </subcellularLocation>
</comment>
<comment type="caution">
    <text evidence="15">The sequence shown here is derived from an EMBL/GenBank/DDBJ whole genome shotgun (WGS) entry which is preliminary data.</text>
</comment>
<dbReference type="Pfam" id="PF07670">
    <property type="entry name" value="Gate"/>
    <property type="match status" value="2"/>
</dbReference>
<organism evidence="15">
    <name type="scientific">bioreactor metagenome</name>
    <dbReference type="NCBI Taxonomy" id="1076179"/>
    <lineage>
        <taxon>unclassified sequences</taxon>
        <taxon>metagenomes</taxon>
        <taxon>ecological metagenomes</taxon>
    </lineage>
</organism>
<dbReference type="CDD" id="cd01879">
    <property type="entry name" value="FeoB"/>
    <property type="match status" value="1"/>
</dbReference>
<dbReference type="InterPro" id="IPR003373">
    <property type="entry name" value="Fe2_transport_prot-B"/>
</dbReference>
<feature type="transmembrane region" description="Helical" evidence="13">
    <location>
        <begin position="586"/>
        <end position="607"/>
    </location>
</feature>
<evidence type="ECO:0000256" key="13">
    <source>
        <dbReference type="SAM" id="Phobius"/>
    </source>
</evidence>
<dbReference type="InterPro" id="IPR005225">
    <property type="entry name" value="Small_GTP-bd"/>
</dbReference>
<protein>
    <recommendedName>
        <fullName evidence="12">Ferrous iron transport protein B</fullName>
    </recommendedName>
</protein>
<evidence type="ECO:0000256" key="6">
    <source>
        <dbReference type="ARBA" id="ARBA00022741"/>
    </source>
</evidence>
<feature type="transmembrane region" description="Helical" evidence="13">
    <location>
        <begin position="354"/>
        <end position="373"/>
    </location>
</feature>
<dbReference type="NCBIfam" id="TIGR00437">
    <property type="entry name" value="feoB"/>
    <property type="match status" value="1"/>
</dbReference>
<evidence type="ECO:0000259" key="14">
    <source>
        <dbReference type="PROSITE" id="PS51711"/>
    </source>
</evidence>
<feature type="transmembrane region" description="Helical" evidence="13">
    <location>
        <begin position="614"/>
        <end position="639"/>
    </location>
</feature>
<keyword evidence="8" id="KW-0408">Iron</keyword>
<feature type="transmembrane region" description="Helical" evidence="13">
    <location>
        <begin position="393"/>
        <end position="416"/>
    </location>
</feature>
<dbReference type="PANTHER" id="PTHR43185">
    <property type="entry name" value="FERROUS IRON TRANSPORT PROTEIN B"/>
    <property type="match status" value="1"/>
</dbReference>
<dbReference type="Pfam" id="PF02421">
    <property type="entry name" value="FeoB_N"/>
    <property type="match status" value="1"/>
</dbReference>
<name>A0A644T2E7_9ZZZZ</name>
<accession>A0A644T2E7</accession>
<dbReference type="InterPro" id="IPR027417">
    <property type="entry name" value="P-loop_NTPase"/>
</dbReference>
<evidence type="ECO:0000256" key="7">
    <source>
        <dbReference type="ARBA" id="ARBA00022989"/>
    </source>
</evidence>
<feature type="transmembrane region" description="Helical" evidence="13">
    <location>
        <begin position="457"/>
        <end position="476"/>
    </location>
</feature>
<dbReference type="GO" id="GO:0005525">
    <property type="term" value="F:GTP binding"/>
    <property type="evidence" value="ECO:0007669"/>
    <property type="project" value="UniProtKB-KW"/>
</dbReference>
<evidence type="ECO:0000256" key="12">
    <source>
        <dbReference type="ARBA" id="ARBA00031200"/>
    </source>
</evidence>
<keyword evidence="6" id="KW-0547">Nucleotide-binding</keyword>
<dbReference type="PRINTS" id="PR00326">
    <property type="entry name" value="GTP1OBG"/>
</dbReference>
<dbReference type="Pfam" id="PF07664">
    <property type="entry name" value="FeoB_C"/>
    <property type="match status" value="1"/>
</dbReference>
<dbReference type="PANTHER" id="PTHR43185:SF1">
    <property type="entry name" value="FE(2+) TRANSPORTER FEOB"/>
    <property type="match status" value="1"/>
</dbReference>